<dbReference type="GO" id="GO:0050852">
    <property type="term" value="P:T cell receptor signaling pathway"/>
    <property type="evidence" value="ECO:0000318"/>
    <property type="project" value="GO_Central"/>
</dbReference>
<comment type="similarity">
    <text evidence="9">Belongs to the SKINT family.</text>
</comment>
<keyword evidence="8" id="KW-0393">Immunoglobulin domain</keyword>
<name>A0A1L8FCJ3_XENLA</name>
<protein>
    <submittedName>
        <fullName evidence="15 16">Butyrophilin-like protein 10</fullName>
    </submittedName>
</protein>
<dbReference type="AlphaFoldDB" id="A0A1L8FCJ3"/>
<evidence type="ECO:0000256" key="11">
    <source>
        <dbReference type="SAM" id="Phobius"/>
    </source>
</evidence>
<keyword evidence="14" id="KW-1185">Reference proteome</keyword>
<dbReference type="GO" id="GO:0042110">
    <property type="term" value="P:T cell activation"/>
    <property type="evidence" value="ECO:0007669"/>
    <property type="project" value="UniProtKB-ARBA"/>
</dbReference>
<dbReference type="GO" id="GO:0001817">
    <property type="term" value="P:regulation of cytokine production"/>
    <property type="evidence" value="ECO:0000318"/>
    <property type="project" value="GO_Central"/>
</dbReference>
<dbReference type="PROSITE" id="PS50835">
    <property type="entry name" value="IG_LIKE"/>
    <property type="match status" value="2"/>
</dbReference>
<dbReference type="GO" id="GO:1903037">
    <property type="term" value="P:regulation of leukocyte cell-cell adhesion"/>
    <property type="evidence" value="ECO:0007669"/>
    <property type="project" value="UniProtKB-ARBA"/>
</dbReference>
<evidence type="ECO:0000256" key="10">
    <source>
        <dbReference type="SAM" id="Coils"/>
    </source>
</evidence>
<dbReference type="Gene3D" id="2.60.40.10">
    <property type="entry name" value="Immunoglobulins"/>
    <property type="match status" value="2"/>
</dbReference>
<dbReference type="SMART" id="SM00409">
    <property type="entry name" value="IG"/>
    <property type="match status" value="1"/>
</dbReference>
<evidence type="ECO:0000256" key="6">
    <source>
        <dbReference type="ARBA" id="ARBA00023157"/>
    </source>
</evidence>
<evidence type="ECO:0000256" key="5">
    <source>
        <dbReference type="ARBA" id="ARBA00023136"/>
    </source>
</evidence>
<dbReference type="Pfam" id="PF22705">
    <property type="entry name" value="C2-set_3"/>
    <property type="match status" value="1"/>
</dbReference>
<gene>
    <name evidence="15 16" type="primary">LOC108699411</name>
</gene>
<comment type="subcellular location">
    <subcellularLocation>
        <location evidence="1">Membrane</location>
    </subcellularLocation>
</comment>
<evidence type="ECO:0000256" key="7">
    <source>
        <dbReference type="ARBA" id="ARBA00023180"/>
    </source>
</evidence>
<accession>A0A1L8FCJ3</accession>
<evidence type="ECO:0000313" key="16">
    <source>
        <dbReference type="RefSeq" id="XP_018086973.2"/>
    </source>
</evidence>
<dbReference type="Pfam" id="PF07686">
    <property type="entry name" value="V-set"/>
    <property type="match status" value="1"/>
</dbReference>
<dbReference type="FunFam" id="2.60.40.10:FF:000088">
    <property type="entry name" value="Butyrophilin subfamily 1 member A1"/>
    <property type="match status" value="1"/>
</dbReference>
<evidence type="ECO:0000256" key="9">
    <source>
        <dbReference type="ARBA" id="ARBA00038221"/>
    </source>
</evidence>
<evidence type="ECO:0000256" key="2">
    <source>
        <dbReference type="ARBA" id="ARBA00022692"/>
    </source>
</evidence>
<dbReference type="SUPFAM" id="SSF48726">
    <property type="entry name" value="Immunoglobulin"/>
    <property type="match status" value="2"/>
</dbReference>
<evidence type="ECO:0000313" key="15">
    <source>
        <dbReference type="RefSeq" id="XP_018086972.2"/>
    </source>
</evidence>
<dbReference type="InterPro" id="IPR013783">
    <property type="entry name" value="Ig-like_fold"/>
</dbReference>
<dbReference type="RefSeq" id="XP_018086972.2">
    <property type="nucleotide sequence ID" value="XM_018231483.2"/>
</dbReference>
<feature type="transmembrane region" description="Helical" evidence="11">
    <location>
        <begin position="241"/>
        <end position="263"/>
    </location>
</feature>
<keyword evidence="5 11" id="KW-0472">Membrane</keyword>
<dbReference type="Proteomes" id="UP000186698">
    <property type="component" value="Chromosome 8L"/>
</dbReference>
<dbReference type="FunFam" id="2.60.40.10:FF:000142">
    <property type="entry name" value="V-set domain-containing T-cell activation inhibitor 1"/>
    <property type="match status" value="1"/>
</dbReference>
<keyword evidence="10" id="KW-0175">Coiled coil</keyword>
<dbReference type="PANTHER" id="PTHR24100">
    <property type="entry name" value="BUTYROPHILIN"/>
    <property type="match status" value="1"/>
</dbReference>
<feature type="chain" id="PRO_5044562280" evidence="12">
    <location>
        <begin position="25"/>
        <end position="313"/>
    </location>
</feature>
<organism evidence="14 15">
    <name type="scientific">Xenopus laevis</name>
    <name type="common">African clawed frog</name>
    <dbReference type="NCBI Taxonomy" id="8355"/>
    <lineage>
        <taxon>Eukaryota</taxon>
        <taxon>Metazoa</taxon>
        <taxon>Chordata</taxon>
        <taxon>Craniata</taxon>
        <taxon>Vertebrata</taxon>
        <taxon>Euteleostomi</taxon>
        <taxon>Amphibia</taxon>
        <taxon>Batrachia</taxon>
        <taxon>Anura</taxon>
        <taxon>Pipoidea</taxon>
        <taxon>Pipidae</taxon>
        <taxon>Xenopodinae</taxon>
        <taxon>Xenopus</taxon>
        <taxon>Xenopus</taxon>
    </lineage>
</organism>
<evidence type="ECO:0000259" key="13">
    <source>
        <dbReference type="PROSITE" id="PS50835"/>
    </source>
</evidence>
<evidence type="ECO:0000313" key="14">
    <source>
        <dbReference type="Proteomes" id="UP000186698"/>
    </source>
</evidence>
<keyword evidence="4 11" id="KW-1133">Transmembrane helix</keyword>
<feature type="coiled-coil region" evidence="10">
    <location>
        <begin position="266"/>
        <end position="297"/>
    </location>
</feature>
<proteinExistence type="inferred from homology"/>
<sequence>MASVMCNIMILFFILSSLYEECLSVRFKVLSISSVSVTLGVDVVIPCCLTPEMDATGMEIRWFKTRFQPYVHLYHNGKEDYSVQRPEFMKRTELLKENITRGVFPLMIHNVTAQDSGEYHCFVESSDHHGRAKVQLQVTAVGGLPIISSITDNTLYCESRGWFPAPYVTWTDHEGNKINSSIVKVLKDENHLYHISSVIQLSNTSNITCTVSNSLNQSKHDSWQFIGRRLPKTSRDTRSHFHIISSSIILILSGCVFLLLMCFGASELHIEKLQNEKREFKKKNEELQSIYEKLQTSEYKSLDGRLDAKDASV</sequence>
<evidence type="ECO:0000256" key="8">
    <source>
        <dbReference type="ARBA" id="ARBA00023319"/>
    </source>
</evidence>
<dbReference type="OrthoDB" id="9049620at2759"/>
<reference evidence="15 16" key="1">
    <citation type="submission" date="2025-04" db="UniProtKB">
        <authorList>
            <consortium name="RefSeq"/>
        </authorList>
    </citation>
    <scope>IDENTIFICATION</scope>
    <source>
        <strain evidence="15 16">J_2021</strain>
        <tissue evidence="15 16">Erythrocytes</tissue>
    </source>
</reference>
<dbReference type="PaxDb" id="8355-A0A1L8FCJ3"/>
<dbReference type="STRING" id="8355.A0A1L8FCJ3"/>
<keyword evidence="3 12" id="KW-0732">Signal</keyword>
<evidence type="ECO:0000256" key="3">
    <source>
        <dbReference type="ARBA" id="ARBA00022729"/>
    </source>
</evidence>
<dbReference type="RefSeq" id="XP_018086973.2">
    <property type="nucleotide sequence ID" value="XM_018231484.2"/>
</dbReference>
<dbReference type="InterPro" id="IPR013106">
    <property type="entry name" value="Ig_V-set"/>
</dbReference>
<evidence type="ECO:0000256" key="4">
    <source>
        <dbReference type="ARBA" id="ARBA00022989"/>
    </source>
</evidence>
<evidence type="ECO:0000256" key="1">
    <source>
        <dbReference type="ARBA" id="ARBA00004370"/>
    </source>
</evidence>
<keyword evidence="7" id="KW-0325">Glycoprotein</keyword>
<dbReference type="InterPro" id="IPR036179">
    <property type="entry name" value="Ig-like_dom_sf"/>
</dbReference>
<evidence type="ECO:0000256" key="12">
    <source>
        <dbReference type="SAM" id="SignalP"/>
    </source>
</evidence>
<feature type="domain" description="Ig-like" evidence="13">
    <location>
        <begin position="25"/>
        <end position="139"/>
    </location>
</feature>
<dbReference type="InterPro" id="IPR053896">
    <property type="entry name" value="BTN3A2-like_Ig-C"/>
</dbReference>
<dbReference type="InterPro" id="IPR050504">
    <property type="entry name" value="IgSF_BTN/MOG"/>
</dbReference>
<dbReference type="PANTHER" id="PTHR24100:SF144">
    <property type="entry name" value="SELECTION AND UPKEEP OF INTRAEPITHELIAL T-CELLS PROTEIN 2 ISOFORM X1"/>
    <property type="match status" value="1"/>
</dbReference>
<dbReference type="GO" id="GO:0050863">
    <property type="term" value="P:regulation of T cell activation"/>
    <property type="evidence" value="ECO:0007669"/>
    <property type="project" value="UniProtKB-ARBA"/>
</dbReference>
<feature type="signal peptide" evidence="12">
    <location>
        <begin position="1"/>
        <end position="24"/>
    </location>
</feature>
<dbReference type="GO" id="GO:0009897">
    <property type="term" value="C:external side of plasma membrane"/>
    <property type="evidence" value="ECO:0000318"/>
    <property type="project" value="GO_Central"/>
</dbReference>
<feature type="domain" description="Ig-like" evidence="13">
    <location>
        <begin position="148"/>
        <end position="222"/>
    </location>
</feature>
<dbReference type="OMA" id="IQCESAG"/>
<dbReference type="GeneID" id="108699411"/>
<dbReference type="InterPro" id="IPR003599">
    <property type="entry name" value="Ig_sub"/>
</dbReference>
<dbReference type="GO" id="GO:0005102">
    <property type="term" value="F:signaling receptor binding"/>
    <property type="evidence" value="ECO:0000318"/>
    <property type="project" value="GO_Central"/>
</dbReference>
<dbReference type="KEGG" id="xla:108699411"/>
<keyword evidence="6" id="KW-1015">Disulfide bond</keyword>
<dbReference type="InterPro" id="IPR007110">
    <property type="entry name" value="Ig-like_dom"/>
</dbReference>
<keyword evidence="2 11" id="KW-0812">Transmembrane</keyword>